<accession>A0A7W9KAY9</accession>
<keyword evidence="1" id="KW-1133">Transmembrane helix</keyword>
<protein>
    <submittedName>
        <fullName evidence="2">Uncharacterized protein</fullName>
    </submittedName>
</protein>
<keyword evidence="1" id="KW-0812">Transmembrane</keyword>
<evidence type="ECO:0000313" key="2">
    <source>
        <dbReference type="EMBL" id="MBB5889260.1"/>
    </source>
</evidence>
<keyword evidence="1" id="KW-0472">Membrane</keyword>
<sequence>MSNTARQRVVAPVGIPLLAAVLFGGIETAALVTS</sequence>
<keyword evidence="3" id="KW-1185">Reference proteome</keyword>
<dbReference type="Proteomes" id="UP000585638">
    <property type="component" value="Unassembled WGS sequence"/>
</dbReference>
<reference evidence="2 3" key="1">
    <citation type="submission" date="2020-08" db="EMBL/GenBank/DDBJ databases">
        <title>Sequencing the genomes of 1000 actinobacteria strains.</title>
        <authorList>
            <person name="Klenk H.-P."/>
        </authorList>
    </citation>
    <scope>NUCLEOTIDE SEQUENCE [LARGE SCALE GENOMIC DNA]</scope>
    <source>
        <strain evidence="2 3">DSM 43851</strain>
    </source>
</reference>
<feature type="transmembrane region" description="Helical" evidence="1">
    <location>
        <begin position="9"/>
        <end position="32"/>
    </location>
</feature>
<name>A0A7W9KAY9_9PSEU</name>
<dbReference type="EMBL" id="JACHIR010000001">
    <property type="protein sequence ID" value="MBB5889260.1"/>
    <property type="molecule type" value="Genomic_DNA"/>
</dbReference>
<dbReference type="AlphaFoldDB" id="A0A7W9KAY9"/>
<organism evidence="2 3">
    <name type="scientific">Kutzneria kofuensis</name>
    <dbReference type="NCBI Taxonomy" id="103725"/>
    <lineage>
        <taxon>Bacteria</taxon>
        <taxon>Bacillati</taxon>
        <taxon>Actinomycetota</taxon>
        <taxon>Actinomycetes</taxon>
        <taxon>Pseudonocardiales</taxon>
        <taxon>Pseudonocardiaceae</taxon>
        <taxon>Kutzneria</taxon>
    </lineage>
</organism>
<comment type="caution">
    <text evidence="2">The sequence shown here is derived from an EMBL/GenBank/DDBJ whole genome shotgun (WGS) entry which is preliminary data.</text>
</comment>
<evidence type="ECO:0000256" key="1">
    <source>
        <dbReference type="SAM" id="Phobius"/>
    </source>
</evidence>
<proteinExistence type="predicted"/>
<gene>
    <name evidence="2" type="ORF">BJ998_000456</name>
</gene>
<evidence type="ECO:0000313" key="3">
    <source>
        <dbReference type="Proteomes" id="UP000585638"/>
    </source>
</evidence>